<evidence type="ECO:0000313" key="2">
    <source>
        <dbReference type="Proteomes" id="UP001144323"/>
    </source>
</evidence>
<dbReference type="Proteomes" id="UP001144323">
    <property type="component" value="Unassembled WGS sequence"/>
</dbReference>
<comment type="caution">
    <text evidence="1">The sequence shown here is derived from an EMBL/GenBank/DDBJ whole genome shotgun (WGS) entry which is preliminary data.</text>
</comment>
<name>A0A9W6LUH7_9HYPH</name>
<accession>A0A9W6LUH7</accession>
<reference evidence="1" key="1">
    <citation type="journal article" date="2023" name="Int. J. Syst. Evol. Microbiol.">
        <title>Methylocystis iwaonis sp. nov., a type II methane-oxidizing bacterium from surface soil of a rice paddy field in Japan, and emended description of the genus Methylocystis (ex Whittenbury et al. 1970) Bowman et al. 1993.</title>
        <authorList>
            <person name="Kaise H."/>
            <person name="Sawadogo J.B."/>
            <person name="Alam M.S."/>
            <person name="Ueno C."/>
            <person name="Dianou D."/>
            <person name="Shinjo R."/>
            <person name="Asakawa S."/>
        </authorList>
    </citation>
    <scope>NUCLEOTIDE SEQUENCE</scope>
    <source>
        <strain evidence="1">LMG27198</strain>
    </source>
</reference>
<protein>
    <submittedName>
        <fullName evidence="1">Uncharacterized protein</fullName>
    </submittedName>
</protein>
<sequence length="72" mass="7922">MVVERSLGWDPSKALIAKTEVVVTNTRDDNLIKIAHSGCRAIVADAAKFLHRLSILADTSFSECHSEENVLK</sequence>
<organism evidence="1 2">
    <name type="scientific">Methylocystis echinoides</name>
    <dbReference type="NCBI Taxonomy" id="29468"/>
    <lineage>
        <taxon>Bacteria</taxon>
        <taxon>Pseudomonadati</taxon>
        <taxon>Pseudomonadota</taxon>
        <taxon>Alphaproteobacteria</taxon>
        <taxon>Hyphomicrobiales</taxon>
        <taxon>Methylocystaceae</taxon>
        <taxon>Methylocystis</taxon>
    </lineage>
</organism>
<dbReference type="AlphaFoldDB" id="A0A9W6LUH7"/>
<gene>
    <name evidence="1" type="ORF">LMG27198_44760</name>
</gene>
<dbReference type="EMBL" id="BSEC01000003">
    <property type="protein sequence ID" value="GLI95484.1"/>
    <property type="molecule type" value="Genomic_DNA"/>
</dbReference>
<keyword evidence="2" id="KW-1185">Reference proteome</keyword>
<dbReference type="RefSeq" id="WP_281806307.1">
    <property type="nucleotide sequence ID" value="NZ_BSEC01000003.1"/>
</dbReference>
<proteinExistence type="predicted"/>
<evidence type="ECO:0000313" key="1">
    <source>
        <dbReference type="EMBL" id="GLI95484.1"/>
    </source>
</evidence>